<gene>
    <name evidence="1" type="ORF">LV84_02570</name>
</gene>
<evidence type="ECO:0000313" key="1">
    <source>
        <dbReference type="EMBL" id="PZX55432.1"/>
    </source>
</evidence>
<name>A0A2W7SX80_9BACT</name>
<dbReference type="Proteomes" id="UP000249115">
    <property type="component" value="Unassembled WGS sequence"/>
</dbReference>
<proteinExistence type="predicted"/>
<dbReference type="EMBL" id="QKZU01000009">
    <property type="protein sequence ID" value="PZX55432.1"/>
    <property type="molecule type" value="Genomic_DNA"/>
</dbReference>
<sequence>MSCNPEGVELTYVRPLQGRGTFVVVLKPWVAPMAIQKFDPFRIIKVLQNLQPIINKNHDQELVE</sequence>
<reference evidence="1 2" key="1">
    <citation type="submission" date="2018-06" db="EMBL/GenBank/DDBJ databases">
        <title>Genomic Encyclopedia of Archaeal and Bacterial Type Strains, Phase II (KMG-II): from individual species to whole genera.</title>
        <authorList>
            <person name="Goeker M."/>
        </authorList>
    </citation>
    <scope>NUCLEOTIDE SEQUENCE [LARGE SCALE GENOMIC DNA]</scope>
    <source>
        <strain evidence="1 2">DSM 22686</strain>
    </source>
</reference>
<protein>
    <submittedName>
        <fullName evidence="1">Uncharacterized protein</fullName>
    </submittedName>
</protein>
<evidence type="ECO:0000313" key="2">
    <source>
        <dbReference type="Proteomes" id="UP000249115"/>
    </source>
</evidence>
<feature type="non-terminal residue" evidence="1">
    <location>
        <position position="64"/>
    </location>
</feature>
<organism evidence="1 2">
    <name type="scientific">Algoriphagus ratkowskyi</name>
    <dbReference type="NCBI Taxonomy" id="57028"/>
    <lineage>
        <taxon>Bacteria</taxon>
        <taxon>Pseudomonadati</taxon>
        <taxon>Bacteroidota</taxon>
        <taxon>Cytophagia</taxon>
        <taxon>Cytophagales</taxon>
        <taxon>Cyclobacteriaceae</taxon>
        <taxon>Algoriphagus</taxon>
    </lineage>
</organism>
<dbReference type="AlphaFoldDB" id="A0A2W7SX80"/>
<accession>A0A2W7SX80</accession>
<comment type="caution">
    <text evidence="1">The sequence shown here is derived from an EMBL/GenBank/DDBJ whole genome shotgun (WGS) entry which is preliminary data.</text>
</comment>
<dbReference type="RefSeq" id="WP_211315911.1">
    <property type="nucleotide sequence ID" value="NZ_QKZU01000009.1"/>
</dbReference>